<organism evidence="2 3">
    <name type="scientific">Linnemannia elongata AG-77</name>
    <dbReference type="NCBI Taxonomy" id="1314771"/>
    <lineage>
        <taxon>Eukaryota</taxon>
        <taxon>Fungi</taxon>
        <taxon>Fungi incertae sedis</taxon>
        <taxon>Mucoromycota</taxon>
        <taxon>Mortierellomycotina</taxon>
        <taxon>Mortierellomycetes</taxon>
        <taxon>Mortierellales</taxon>
        <taxon>Mortierellaceae</taxon>
        <taxon>Linnemannia</taxon>
    </lineage>
</organism>
<proteinExistence type="predicted"/>
<accession>A0A197JYT4</accession>
<feature type="transmembrane region" description="Helical" evidence="1">
    <location>
        <begin position="82"/>
        <end position="103"/>
    </location>
</feature>
<feature type="transmembrane region" description="Helical" evidence="1">
    <location>
        <begin position="12"/>
        <end position="31"/>
    </location>
</feature>
<keyword evidence="1" id="KW-1133">Transmembrane helix</keyword>
<protein>
    <submittedName>
        <fullName evidence="2">Uncharacterized protein</fullName>
    </submittedName>
</protein>
<reference evidence="2 3" key="1">
    <citation type="submission" date="2016-05" db="EMBL/GenBank/DDBJ databases">
        <title>Genome sequencing reveals origins of a unique bacterial endosymbiosis in the earliest lineages of terrestrial Fungi.</title>
        <authorList>
            <consortium name="DOE Joint Genome Institute"/>
            <person name="Uehling J."/>
            <person name="Gryganskyi A."/>
            <person name="Hameed K."/>
            <person name="Tschaplinski T."/>
            <person name="Misztal P."/>
            <person name="Wu S."/>
            <person name="Desiro A."/>
            <person name="Vande Pol N."/>
            <person name="Du Z.-Y."/>
            <person name="Zienkiewicz A."/>
            <person name="Zienkiewicz K."/>
            <person name="Morin E."/>
            <person name="Tisserant E."/>
            <person name="Splivallo R."/>
            <person name="Hainaut M."/>
            <person name="Henrissat B."/>
            <person name="Ohm R."/>
            <person name="Kuo A."/>
            <person name="Yan J."/>
            <person name="Lipzen A."/>
            <person name="Nolan M."/>
            <person name="Labutti K."/>
            <person name="Barry K."/>
            <person name="Goldstein A."/>
            <person name="Labbe J."/>
            <person name="Schadt C."/>
            <person name="Tuskan G."/>
            <person name="Grigoriev I."/>
            <person name="Martin F."/>
            <person name="Vilgalys R."/>
            <person name="Bonito G."/>
        </authorList>
    </citation>
    <scope>NUCLEOTIDE SEQUENCE [LARGE SCALE GENOMIC DNA]</scope>
    <source>
        <strain evidence="2 3">AG-77</strain>
    </source>
</reference>
<keyword evidence="1" id="KW-0812">Transmembrane</keyword>
<dbReference type="AlphaFoldDB" id="A0A197JYT4"/>
<sequence length="180" mass="20700">MARAIFGLRIWLAFICLVNLVIVSTYYGWVIGTMSSARQDRLGKPRYSYNWADYGVIAFSTILFISYIYSLVGKKHLFHHRFVRAFLMLFPALFLLGIMFRSIHVQIESARMTDENLTGDYFMVRIDPFSCDGLKGDSLSICAIMQSYIFLPIVTGVFVIIEVVVTLFRGPLHHPKADYY</sequence>
<keyword evidence="3" id="KW-1185">Reference proteome</keyword>
<dbReference type="OrthoDB" id="2344092at2759"/>
<gene>
    <name evidence="2" type="ORF">K457DRAFT_19219</name>
</gene>
<dbReference type="Proteomes" id="UP000078512">
    <property type="component" value="Unassembled WGS sequence"/>
</dbReference>
<feature type="transmembrane region" description="Helical" evidence="1">
    <location>
        <begin position="51"/>
        <end position="70"/>
    </location>
</feature>
<name>A0A197JYT4_9FUNG</name>
<dbReference type="EMBL" id="KV442041">
    <property type="protein sequence ID" value="OAQ29414.1"/>
    <property type="molecule type" value="Genomic_DNA"/>
</dbReference>
<keyword evidence="1" id="KW-0472">Membrane</keyword>
<evidence type="ECO:0000313" key="2">
    <source>
        <dbReference type="EMBL" id="OAQ29414.1"/>
    </source>
</evidence>
<evidence type="ECO:0000313" key="3">
    <source>
        <dbReference type="Proteomes" id="UP000078512"/>
    </source>
</evidence>
<feature type="transmembrane region" description="Helical" evidence="1">
    <location>
        <begin position="148"/>
        <end position="168"/>
    </location>
</feature>
<evidence type="ECO:0000256" key="1">
    <source>
        <dbReference type="SAM" id="Phobius"/>
    </source>
</evidence>